<dbReference type="Pfam" id="PF23171">
    <property type="entry name" value="bHLH_HIF1A"/>
    <property type="match status" value="1"/>
</dbReference>
<organism evidence="14 15">
    <name type="scientific">Danionella cerebrum</name>
    <dbReference type="NCBI Taxonomy" id="2873325"/>
    <lineage>
        <taxon>Eukaryota</taxon>
        <taxon>Metazoa</taxon>
        <taxon>Chordata</taxon>
        <taxon>Craniata</taxon>
        <taxon>Vertebrata</taxon>
        <taxon>Euteleostomi</taxon>
        <taxon>Actinopterygii</taxon>
        <taxon>Neopterygii</taxon>
        <taxon>Teleostei</taxon>
        <taxon>Ostariophysi</taxon>
        <taxon>Cypriniformes</taxon>
        <taxon>Danionidae</taxon>
        <taxon>Danioninae</taxon>
        <taxon>Danionella</taxon>
    </lineage>
</organism>
<dbReference type="InterPro" id="IPR011598">
    <property type="entry name" value="bHLH_dom"/>
</dbReference>
<feature type="domain" description="PAS" evidence="12">
    <location>
        <begin position="230"/>
        <end position="279"/>
    </location>
</feature>
<accession>A0A553MQ04</accession>
<proteinExistence type="predicted"/>
<dbReference type="SMART" id="SM00086">
    <property type="entry name" value="PAC"/>
    <property type="match status" value="1"/>
</dbReference>
<evidence type="ECO:0000256" key="11">
    <source>
        <dbReference type="SAM" id="MobiDB-lite"/>
    </source>
</evidence>
<dbReference type="Pfam" id="PF14598">
    <property type="entry name" value="PAS_11"/>
    <property type="match status" value="1"/>
</dbReference>
<evidence type="ECO:0000256" key="6">
    <source>
        <dbReference type="ARBA" id="ARBA00023125"/>
    </source>
</evidence>
<dbReference type="InterPro" id="IPR036638">
    <property type="entry name" value="HLH_DNA-bd_sf"/>
</dbReference>
<dbReference type="Proteomes" id="UP000316079">
    <property type="component" value="Unassembled WGS sequence"/>
</dbReference>
<feature type="domain" description="BHLH" evidence="13">
    <location>
        <begin position="15"/>
        <end position="68"/>
    </location>
</feature>
<dbReference type="CDD" id="cd00130">
    <property type="entry name" value="PAS"/>
    <property type="match status" value="2"/>
</dbReference>
<dbReference type="GO" id="GO:0005634">
    <property type="term" value="C:nucleus"/>
    <property type="evidence" value="ECO:0007669"/>
    <property type="project" value="UniProtKB-SubCell"/>
</dbReference>
<dbReference type="PANTHER" id="PTHR23043">
    <property type="entry name" value="HYPOXIA-INDUCIBLE FACTOR 1 ALPHA"/>
    <property type="match status" value="1"/>
</dbReference>
<evidence type="ECO:0000313" key="15">
    <source>
        <dbReference type="Proteomes" id="UP000316079"/>
    </source>
</evidence>
<dbReference type="STRING" id="623744.A0A553MQ04"/>
<keyword evidence="4" id="KW-0832">Ubl conjugation</keyword>
<evidence type="ECO:0000256" key="5">
    <source>
        <dbReference type="ARBA" id="ARBA00023015"/>
    </source>
</evidence>
<dbReference type="GO" id="GO:0046983">
    <property type="term" value="F:protein dimerization activity"/>
    <property type="evidence" value="ECO:0007669"/>
    <property type="project" value="InterPro"/>
</dbReference>
<evidence type="ECO:0000256" key="8">
    <source>
        <dbReference type="ARBA" id="ARBA00023163"/>
    </source>
</evidence>
<keyword evidence="10" id="KW-0379">Hydroxylation</keyword>
<keyword evidence="8" id="KW-0804">Transcription</keyword>
<dbReference type="PROSITE" id="PS50888">
    <property type="entry name" value="BHLH"/>
    <property type="match status" value="1"/>
</dbReference>
<name>A0A553MQ04_9TELE</name>
<evidence type="ECO:0000256" key="10">
    <source>
        <dbReference type="ARBA" id="ARBA00023278"/>
    </source>
</evidence>
<dbReference type="PROSITE" id="PS50112">
    <property type="entry name" value="PAS"/>
    <property type="match status" value="1"/>
</dbReference>
<evidence type="ECO:0000259" key="13">
    <source>
        <dbReference type="PROSITE" id="PS50888"/>
    </source>
</evidence>
<evidence type="ECO:0000259" key="12">
    <source>
        <dbReference type="PROSITE" id="PS50112"/>
    </source>
</evidence>
<keyword evidence="3" id="KW-0677">Repeat</keyword>
<keyword evidence="5" id="KW-0805">Transcription regulation</keyword>
<evidence type="ECO:0000256" key="9">
    <source>
        <dbReference type="ARBA" id="ARBA00023242"/>
    </source>
</evidence>
<evidence type="ECO:0000256" key="3">
    <source>
        <dbReference type="ARBA" id="ARBA00022737"/>
    </source>
</evidence>
<reference evidence="14 15" key="1">
    <citation type="journal article" date="2019" name="Sci. Data">
        <title>Hybrid genome assembly and annotation of Danionella translucida.</title>
        <authorList>
            <person name="Kadobianskyi M."/>
            <person name="Schulze L."/>
            <person name="Schuelke M."/>
            <person name="Judkewitz B."/>
        </authorList>
    </citation>
    <scope>NUCLEOTIDE SEQUENCE [LARGE SCALE GENOMIC DNA]</scope>
    <source>
        <strain evidence="14 15">Bolton</strain>
    </source>
</reference>
<dbReference type="SMART" id="SM00353">
    <property type="entry name" value="HLH"/>
    <property type="match status" value="1"/>
</dbReference>
<dbReference type="AlphaFoldDB" id="A0A553MQ04"/>
<comment type="subcellular location">
    <subcellularLocation>
        <location evidence="1">Nucleus</location>
    </subcellularLocation>
</comment>
<keyword evidence="6" id="KW-0238">DNA-binding</keyword>
<evidence type="ECO:0000313" key="14">
    <source>
        <dbReference type="EMBL" id="TRY55272.1"/>
    </source>
</evidence>
<keyword evidence="15" id="KW-1185">Reference proteome</keyword>
<dbReference type="InterPro" id="IPR035965">
    <property type="entry name" value="PAS-like_dom_sf"/>
</dbReference>
<keyword evidence="9" id="KW-0539">Nucleus</keyword>
<evidence type="ECO:0000256" key="7">
    <source>
        <dbReference type="ARBA" id="ARBA00023159"/>
    </source>
</evidence>
<dbReference type="SUPFAM" id="SSF47459">
    <property type="entry name" value="HLH, helix-loop-helix DNA-binding domain"/>
    <property type="match status" value="1"/>
</dbReference>
<dbReference type="GO" id="GO:0000981">
    <property type="term" value="F:DNA-binding transcription factor activity, RNA polymerase II-specific"/>
    <property type="evidence" value="ECO:0007669"/>
    <property type="project" value="TreeGrafter"/>
</dbReference>
<evidence type="ECO:0000256" key="2">
    <source>
        <dbReference type="ARBA" id="ARBA00014446"/>
    </source>
</evidence>
<protein>
    <recommendedName>
        <fullName evidence="2">Hypoxia-inducible factor 1-alpha</fullName>
    </recommendedName>
</protein>
<dbReference type="EMBL" id="SRMA01027331">
    <property type="protein sequence ID" value="TRY55272.1"/>
    <property type="molecule type" value="Genomic_DNA"/>
</dbReference>
<gene>
    <name evidence="14" type="ORF">DNTS_015751</name>
</gene>
<dbReference type="InterPro" id="IPR021537">
    <property type="entry name" value="HIF_alpha-like"/>
</dbReference>
<dbReference type="GO" id="GO:0000977">
    <property type="term" value="F:RNA polymerase II transcription regulatory region sequence-specific DNA binding"/>
    <property type="evidence" value="ECO:0007669"/>
    <property type="project" value="TreeGrafter"/>
</dbReference>
<dbReference type="OrthoDB" id="6021714at2759"/>
<dbReference type="SMART" id="SM00091">
    <property type="entry name" value="PAS"/>
    <property type="match status" value="2"/>
</dbReference>
<evidence type="ECO:0000256" key="1">
    <source>
        <dbReference type="ARBA" id="ARBA00004123"/>
    </source>
</evidence>
<dbReference type="InterPro" id="IPR001610">
    <property type="entry name" value="PAC"/>
</dbReference>
<dbReference type="Pfam" id="PF11413">
    <property type="entry name" value="HIF-1"/>
    <property type="match status" value="1"/>
</dbReference>
<dbReference type="GO" id="GO:0048513">
    <property type="term" value="P:animal organ development"/>
    <property type="evidence" value="ECO:0007669"/>
    <property type="project" value="UniProtKB-ARBA"/>
</dbReference>
<dbReference type="PANTHER" id="PTHR23043:SF7">
    <property type="entry name" value="HYPOXIA-INDUCIBLE FACTOR 1-ALPHA"/>
    <property type="match status" value="1"/>
</dbReference>
<dbReference type="SUPFAM" id="SSF55785">
    <property type="entry name" value="PYP-like sensor domain (PAS domain)"/>
    <property type="match status" value="2"/>
</dbReference>
<dbReference type="InterPro" id="IPR000014">
    <property type="entry name" value="PAS"/>
</dbReference>
<comment type="caution">
    <text evidence="14">The sequence shown here is derived from an EMBL/GenBank/DDBJ whole genome shotgun (WGS) entry which is preliminary data.</text>
</comment>
<keyword evidence="7" id="KW-0010">Activator</keyword>
<evidence type="ECO:0000256" key="4">
    <source>
        <dbReference type="ARBA" id="ARBA00022843"/>
    </source>
</evidence>
<feature type="compositionally biased region" description="Basic and acidic residues" evidence="11">
    <location>
        <begin position="11"/>
        <end position="23"/>
    </location>
</feature>
<feature type="region of interest" description="Disordered" evidence="11">
    <location>
        <begin position="1"/>
        <end position="23"/>
    </location>
</feature>
<sequence length="583" mass="64861">MDTVAPGKKRVSSERRKEKSRDAARCRRGKESEVFYELARELPLPHSVTSNLDKASVMRLALSYLRLRTLLNTNVLEGEETALDSQWNCSFLKALDGFLMVLSAEGDIIDLIGHSVFEFTHPCDHEELRETLAHKAGLCKKAKEHNTNRNFLLRMKCTLTSRGRTVNVKSAAWKVMRCSGHIHTAVGLEKAEEKAASSTYLVLICESIPHPVNIEAPLDSRTFLSRHTLDMRFTYCDDRITQLLGFDPADLLQHSVYEYYHALDSDHMTKTHHNLFVKGQVCTGHYRLLAKAGGFVWAETQATVIYSNKNSQPQCVVCVNYIVSGIEQPGQILSLRQTSYTKVKQEEEEHLEETLRAEVSMTELKEEGKEMHILNKEERAEKELQSPVIDNSLKGESLTRTDPVLTLDITSKDTAISVLTEVPLFNDVILPSSGVLLPLSPLSPSCSSLNDDEAPHSASQLHLQADDFPFPQSSASDSSTSELDLSLDSELNDKLNLEHVKKLFSMDLESKTQGVGLDLEMLAPYIPMDDDFQLRTLSPAGSMLSSPSAELCTSSSLQTSPDLLVSHTDVQRSHGTSELDGCG</sequence>
<dbReference type="Gene3D" id="3.30.450.20">
    <property type="entry name" value="PAS domain"/>
    <property type="match status" value="2"/>
</dbReference>
<dbReference type="FunFam" id="3.30.450.20:FF:000015">
    <property type="entry name" value="Hypoxia-inducible factor 1-alpha isoform 1"/>
    <property type="match status" value="1"/>
</dbReference>
<dbReference type="GO" id="GO:0071456">
    <property type="term" value="P:cellular response to hypoxia"/>
    <property type="evidence" value="ECO:0007669"/>
    <property type="project" value="TreeGrafter"/>
</dbReference>